<evidence type="ECO:0000313" key="3">
    <source>
        <dbReference type="EMBL" id="WVY98997.1"/>
    </source>
</evidence>
<evidence type="ECO:0000256" key="2">
    <source>
        <dbReference type="SAM" id="SignalP"/>
    </source>
</evidence>
<feature type="transmembrane region" description="Helical" evidence="1">
    <location>
        <begin position="98"/>
        <end position="121"/>
    </location>
</feature>
<evidence type="ECO:0000313" key="4">
    <source>
        <dbReference type="Proteomes" id="UP001374535"/>
    </source>
</evidence>
<feature type="signal peptide" evidence="2">
    <location>
        <begin position="1"/>
        <end position="27"/>
    </location>
</feature>
<dbReference type="Proteomes" id="UP001374535">
    <property type="component" value="Chromosome 9"/>
</dbReference>
<keyword evidence="1" id="KW-0472">Membrane</keyword>
<name>A0AAQ3RN11_VIGMU</name>
<accession>A0AAQ3RN11</accession>
<organism evidence="3 4">
    <name type="scientific">Vigna mungo</name>
    <name type="common">Black gram</name>
    <name type="synonym">Phaseolus mungo</name>
    <dbReference type="NCBI Taxonomy" id="3915"/>
    <lineage>
        <taxon>Eukaryota</taxon>
        <taxon>Viridiplantae</taxon>
        <taxon>Streptophyta</taxon>
        <taxon>Embryophyta</taxon>
        <taxon>Tracheophyta</taxon>
        <taxon>Spermatophyta</taxon>
        <taxon>Magnoliopsida</taxon>
        <taxon>eudicotyledons</taxon>
        <taxon>Gunneridae</taxon>
        <taxon>Pentapetalae</taxon>
        <taxon>rosids</taxon>
        <taxon>fabids</taxon>
        <taxon>Fabales</taxon>
        <taxon>Fabaceae</taxon>
        <taxon>Papilionoideae</taxon>
        <taxon>50 kb inversion clade</taxon>
        <taxon>NPAAA clade</taxon>
        <taxon>indigoferoid/millettioid clade</taxon>
        <taxon>Phaseoleae</taxon>
        <taxon>Vigna</taxon>
    </lineage>
</organism>
<reference evidence="3 4" key="1">
    <citation type="journal article" date="2023" name="Life. Sci Alliance">
        <title>Evolutionary insights into 3D genome organization and epigenetic landscape of Vigna mungo.</title>
        <authorList>
            <person name="Junaid A."/>
            <person name="Singh B."/>
            <person name="Bhatia S."/>
        </authorList>
    </citation>
    <scope>NUCLEOTIDE SEQUENCE [LARGE SCALE GENOMIC DNA]</scope>
    <source>
        <strain evidence="3">Urdbean</strain>
    </source>
</reference>
<sequence length="122" mass="12916">MIWLSAFFTSTMLTFFPFECSFTLALSSAVKTPLLSVDCTPITSILTSLSICITSRSNPSLCTHSISNSASLSMIETCTDVAVSASTAVAFAATPSTILTFLFSITVTPLLCCSLLELLLVL</sequence>
<dbReference type="EMBL" id="CP144692">
    <property type="protein sequence ID" value="WVY98997.1"/>
    <property type="molecule type" value="Genomic_DNA"/>
</dbReference>
<dbReference type="AlphaFoldDB" id="A0AAQ3RN11"/>
<keyword evidence="1" id="KW-0812">Transmembrane</keyword>
<keyword evidence="1" id="KW-1133">Transmembrane helix</keyword>
<keyword evidence="4" id="KW-1185">Reference proteome</keyword>
<proteinExistence type="predicted"/>
<keyword evidence="2" id="KW-0732">Signal</keyword>
<evidence type="ECO:0000256" key="1">
    <source>
        <dbReference type="SAM" id="Phobius"/>
    </source>
</evidence>
<protein>
    <submittedName>
        <fullName evidence="3">Uncharacterized protein</fullName>
    </submittedName>
</protein>
<feature type="chain" id="PRO_5042816415" evidence="2">
    <location>
        <begin position="28"/>
        <end position="122"/>
    </location>
</feature>
<gene>
    <name evidence="3" type="ORF">V8G54_031148</name>
</gene>